<keyword evidence="3 6" id="KW-0479">Metal-binding</keyword>
<feature type="chain" id="PRO_5031391139" evidence="7">
    <location>
        <begin position="30"/>
        <end position="125"/>
    </location>
</feature>
<evidence type="ECO:0000256" key="5">
    <source>
        <dbReference type="ARBA" id="ARBA00023004"/>
    </source>
</evidence>
<sequence>MKANLLRLKPWAKFAVPLLLLNTTWCAFAAGGSDSDMGVDLSLGKALYLAPGKGGCATCHGTTGGEPIIDFYPKIAGQSEKYLFNQMMDYQQKRRKNGLFVPMEVAMQPYTEQEIALIAQFLASQ</sequence>
<name>A0A7X8YGL4_9VIBR</name>
<evidence type="ECO:0000256" key="4">
    <source>
        <dbReference type="ARBA" id="ARBA00022982"/>
    </source>
</evidence>
<keyword evidence="1" id="KW-0813">Transport</keyword>
<dbReference type="InterPro" id="IPR050597">
    <property type="entry name" value="Cytochrome_c_Oxidase_Subunit"/>
</dbReference>
<dbReference type="RefSeq" id="WP_168835603.1">
    <property type="nucleotide sequence ID" value="NZ_JABAIK010000005.1"/>
</dbReference>
<keyword evidence="4" id="KW-0249">Electron transport</keyword>
<reference evidence="9 10" key="1">
    <citation type="submission" date="2020-04" db="EMBL/GenBank/DDBJ databases">
        <title>Vibrio sp. SM6, a novel species isolated from seawater.</title>
        <authorList>
            <person name="Wang X."/>
        </authorList>
    </citation>
    <scope>NUCLEOTIDE SEQUENCE [LARGE SCALE GENOMIC DNA]</scope>
    <source>
        <strain evidence="9 10">SM6</strain>
    </source>
</reference>
<dbReference type="AlphaFoldDB" id="A0A7X8YGL4"/>
<protein>
    <submittedName>
        <fullName evidence="9">C-type cytochrome</fullName>
    </submittedName>
</protein>
<keyword evidence="5 6" id="KW-0408">Iron</keyword>
<dbReference type="Pfam" id="PF00034">
    <property type="entry name" value="Cytochrom_C"/>
    <property type="match status" value="1"/>
</dbReference>
<evidence type="ECO:0000256" key="6">
    <source>
        <dbReference type="PROSITE-ProRule" id="PRU00433"/>
    </source>
</evidence>
<dbReference type="GO" id="GO:0046872">
    <property type="term" value="F:metal ion binding"/>
    <property type="evidence" value="ECO:0007669"/>
    <property type="project" value="UniProtKB-KW"/>
</dbReference>
<dbReference type="SUPFAM" id="SSF46626">
    <property type="entry name" value="Cytochrome c"/>
    <property type="match status" value="1"/>
</dbReference>
<dbReference type="PANTHER" id="PTHR33751:SF9">
    <property type="entry name" value="CYTOCHROME C4"/>
    <property type="match status" value="1"/>
</dbReference>
<dbReference type="GO" id="GO:0009055">
    <property type="term" value="F:electron transfer activity"/>
    <property type="evidence" value="ECO:0007669"/>
    <property type="project" value="InterPro"/>
</dbReference>
<evidence type="ECO:0000256" key="3">
    <source>
        <dbReference type="ARBA" id="ARBA00022723"/>
    </source>
</evidence>
<dbReference type="EMBL" id="JABAIK010000005">
    <property type="protein sequence ID" value="NLS12502.1"/>
    <property type="molecule type" value="Genomic_DNA"/>
</dbReference>
<evidence type="ECO:0000313" key="10">
    <source>
        <dbReference type="Proteomes" id="UP000535589"/>
    </source>
</evidence>
<evidence type="ECO:0000256" key="7">
    <source>
        <dbReference type="SAM" id="SignalP"/>
    </source>
</evidence>
<keyword evidence="7" id="KW-0732">Signal</keyword>
<evidence type="ECO:0000256" key="1">
    <source>
        <dbReference type="ARBA" id="ARBA00022448"/>
    </source>
</evidence>
<evidence type="ECO:0000313" key="9">
    <source>
        <dbReference type="EMBL" id="NLS12502.1"/>
    </source>
</evidence>
<comment type="caution">
    <text evidence="9">The sequence shown here is derived from an EMBL/GenBank/DDBJ whole genome shotgun (WGS) entry which is preliminary data.</text>
</comment>
<accession>A0A7X8YGL4</accession>
<proteinExistence type="predicted"/>
<feature type="signal peptide" evidence="7">
    <location>
        <begin position="1"/>
        <end position="29"/>
    </location>
</feature>
<dbReference type="Gene3D" id="1.10.760.10">
    <property type="entry name" value="Cytochrome c-like domain"/>
    <property type="match status" value="1"/>
</dbReference>
<dbReference type="GO" id="GO:0020037">
    <property type="term" value="F:heme binding"/>
    <property type="evidence" value="ECO:0007669"/>
    <property type="project" value="InterPro"/>
</dbReference>
<dbReference type="InterPro" id="IPR009056">
    <property type="entry name" value="Cyt_c-like_dom"/>
</dbReference>
<gene>
    <name evidence="9" type="ORF">HGP28_06255</name>
</gene>
<organism evidence="9 10">
    <name type="scientific">Vibrio agarilyticus</name>
    <dbReference type="NCBI Taxonomy" id="2726741"/>
    <lineage>
        <taxon>Bacteria</taxon>
        <taxon>Pseudomonadati</taxon>
        <taxon>Pseudomonadota</taxon>
        <taxon>Gammaproteobacteria</taxon>
        <taxon>Vibrionales</taxon>
        <taxon>Vibrionaceae</taxon>
        <taxon>Vibrio</taxon>
    </lineage>
</organism>
<dbReference type="InterPro" id="IPR036909">
    <property type="entry name" value="Cyt_c-like_dom_sf"/>
</dbReference>
<dbReference type="PROSITE" id="PS51007">
    <property type="entry name" value="CYTC"/>
    <property type="match status" value="1"/>
</dbReference>
<dbReference type="PANTHER" id="PTHR33751">
    <property type="entry name" value="CBB3-TYPE CYTOCHROME C OXIDASE SUBUNIT FIXP"/>
    <property type="match status" value="1"/>
</dbReference>
<feature type="domain" description="Cytochrome c" evidence="8">
    <location>
        <begin position="39"/>
        <end position="125"/>
    </location>
</feature>
<dbReference type="Proteomes" id="UP000535589">
    <property type="component" value="Unassembled WGS sequence"/>
</dbReference>
<keyword evidence="2 6" id="KW-0349">Heme</keyword>
<keyword evidence="10" id="KW-1185">Reference proteome</keyword>
<evidence type="ECO:0000259" key="8">
    <source>
        <dbReference type="PROSITE" id="PS51007"/>
    </source>
</evidence>
<evidence type="ECO:0000256" key="2">
    <source>
        <dbReference type="ARBA" id="ARBA00022617"/>
    </source>
</evidence>